<accession>A0ABU4WRY0</accession>
<dbReference type="PANTHER" id="PTHR30204">
    <property type="entry name" value="REDOX-CYCLING DRUG-SENSING TRANSCRIPTIONAL ACTIVATOR SOXR"/>
    <property type="match status" value="1"/>
</dbReference>
<keyword evidence="11" id="KW-1185">Reference proteome</keyword>
<dbReference type="InterPro" id="IPR000551">
    <property type="entry name" value="MerR-type_HTH_dom"/>
</dbReference>
<dbReference type="EMBL" id="JAVIIS010000004">
    <property type="protein sequence ID" value="MDX8438807.1"/>
    <property type="molecule type" value="Genomic_DNA"/>
</dbReference>
<keyword evidence="2" id="KW-0479">Metal-binding</keyword>
<keyword evidence="7" id="KW-0804">Transcription</keyword>
<evidence type="ECO:0000256" key="5">
    <source>
        <dbReference type="ARBA" id="ARBA00023015"/>
    </source>
</evidence>
<evidence type="ECO:0000256" key="4">
    <source>
        <dbReference type="ARBA" id="ARBA00023014"/>
    </source>
</evidence>
<evidence type="ECO:0000256" key="3">
    <source>
        <dbReference type="ARBA" id="ARBA00023004"/>
    </source>
</evidence>
<evidence type="ECO:0000256" key="7">
    <source>
        <dbReference type="ARBA" id="ARBA00023163"/>
    </source>
</evidence>
<dbReference type="SUPFAM" id="SSF46955">
    <property type="entry name" value="Putative DNA-binding domain"/>
    <property type="match status" value="1"/>
</dbReference>
<feature type="compositionally biased region" description="Basic and acidic residues" evidence="8">
    <location>
        <begin position="151"/>
        <end position="164"/>
    </location>
</feature>
<dbReference type="InterPro" id="IPR010211">
    <property type="entry name" value="Redox-sen_tscrpt-act_SoxR"/>
</dbReference>
<keyword evidence="5" id="KW-0805">Transcription regulation</keyword>
<keyword evidence="3" id="KW-0408">Iron</keyword>
<dbReference type="SMART" id="SM00422">
    <property type="entry name" value="HTH_MERR"/>
    <property type="match status" value="1"/>
</dbReference>
<keyword evidence="6" id="KW-0238">DNA-binding</keyword>
<evidence type="ECO:0000259" key="9">
    <source>
        <dbReference type="PROSITE" id="PS50937"/>
    </source>
</evidence>
<sequence>MAPVRELTVGQVAIRSGVAVSALHFYEARGLIRSHRTSGNQRRYSRDVLRRVAIIRVAQEVGISLADIAAAFQSLPEGRTPTREDWNLLSTAWRDGLDHKIAQMKKLRDGLTDCIGCGCMSIDKCPLRNKEDRLAKEGAGARRLVLPSPRSRGEGARRADEGQR</sequence>
<keyword evidence="4" id="KW-0411">Iron-sulfur</keyword>
<dbReference type="RefSeq" id="WP_320212692.1">
    <property type="nucleotide sequence ID" value="NZ_JAVIIS010000004.1"/>
</dbReference>
<dbReference type="PROSITE" id="PS00552">
    <property type="entry name" value="HTH_MERR_1"/>
    <property type="match status" value="1"/>
</dbReference>
<name>A0ABU4WRY0_9HYPH</name>
<dbReference type="InterPro" id="IPR015358">
    <property type="entry name" value="Tscrpt_reg_MerR_DNA-bd"/>
</dbReference>
<dbReference type="InterPro" id="IPR047057">
    <property type="entry name" value="MerR_fam"/>
</dbReference>
<feature type="region of interest" description="Disordered" evidence="8">
    <location>
        <begin position="138"/>
        <end position="164"/>
    </location>
</feature>
<proteinExistence type="predicted"/>
<evidence type="ECO:0000313" key="11">
    <source>
        <dbReference type="Proteomes" id="UP001272097"/>
    </source>
</evidence>
<reference evidence="10 11" key="1">
    <citation type="submission" date="2023-08" db="EMBL/GenBank/DDBJ databases">
        <title>Implementing the SeqCode for naming new Mesorhizobium species isolated from Vachellia karroo root nodules.</title>
        <authorList>
            <person name="Van Lill M."/>
        </authorList>
    </citation>
    <scope>NUCLEOTIDE SEQUENCE [LARGE SCALE GENOMIC DNA]</scope>
    <source>
        <strain evidence="10 11">VK3E</strain>
    </source>
</reference>
<dbReference type="NCBIfam" id="TIGR01950">
    <property type="entry name" value="SoxR"/>
    <property type="match status" value="1"/>
</dbReference>
<protein>
    <submittedName>
        <fullName evidence="10">Redox-sensitive transcriptional activator SoxR</fullName>
    </submittedName>
</protein>
<dbReference type="Pfam" id="PF09278">
    <property type="entry name" value="MerR-DNA-bind"/>
    <property type="match status" value="1"/>
</dbReference>
<evidence type="ECO:0000256" key="2">
    <source>
        <dbReference type="ARBA" id="ARBA00022723"/>
    </source>
</evidence>
<dbReference type="InterPro" id="IPR009061">
    <property type="entry name" value="DNA-bd_dom_put_sf"/>
</dbReference>
<dbReference type="PANTHER" id="PTHR30204:SF0">
    <property type="entry name" value="REDOX-SENSITIVE TRANSCRIPTIONAL ACTIVATOR SOXR"/>
    <property type="match status" value="1"/>
</dbReference>
<dbReference type="PROSITE" id="PS50937">
    <property type="entry name" value="HTH_MERR_2"/>
    <property type="match status" value="1"/>
</dbReference>
<evidence type="ECO:0000313" key="10">
    <source>
        <dbReference type="EMBL" id="MDX8438807.1"/>
    </source>
</evidence>
<gene>
    <name evidence="10" type="primary">soxR</name>
    <name evidence="10" type="ORF">RFM51_04320</name>
</gene>
<dbReference type="CDD" id="cd01110">
    <property type="entry name" value="HTH_SoxR"/>
    <property type="match status" value="1"/>
</dbReference>
<dbReference type="Pfam" id="PF00376">
    <property type="entry name" value="MerR"/>
    <property type="match status" value="1"/>
</dbReference>
<dbReference type="PRINTS" id="PR00040">
    <property type="entry name" value="HTHMERR"/>
</dbReference>
<evidence type="ECO:0000256" key="1">
    <source>
        <dbReference type="ARBA" id="ARBA00022714"/>
    </source>
</evidence>
<dbReference type="Gene3D" id="1.10.1660.10">
    <property type="match status" value="1"/>
</dbReference>
<evidence type="ECO:0000256" key="6">
    <source>
        <dbReference type="ARBA" id="ARBA00023125"/>
    </source>
</evidence>
<keyword evidence="1" id="KW-0001">2Fe-2S</keyword>
<organism evidence="10 11">
    <name type="scientific">Mesorhizobium australafricanum</name>
    <dbReference type="NCBI Taxonomy" id="3072311"/>
    <lineage>
        <taxon>Bacteria</taxon>
        <taxon>Pseudomonadati</taxon>
        <taxon>Pseudomonadota</taxon>
        <taxon>Alphaproteobacteria</taxon>
        <taxon>Hyphomicrobiales</taxon>
        <taxon>Phyllobacteriaceae</taxon>
        <taxon>Mesorhizobium</taxon>
    </lineage>
</organism>
<dbReference type="Proteomes" id="UP001272097">
    <property type="component" value="Unassembled WGS sequence"/>
</dbReference>
<comment type="caution">
    <text evidence="10">The sequence shown here is derived from an EMBL/GenBank/DDBJ whole genome shotgun (WGS) entry which is preliminary data.</text>
</comment>
<evidence type="ECO:0000256" key="8">
    <source>
        <dbReference type="SAM" id="MobiDB-lite"/>
    </source>
</evidence>
<feature type="domain" description="HTH merR-type" evidence="9">
    <location>
        <begin position="6"/>
        <end position="74"/>
    </location>
</feature>